<dbReference type="InterPro" id="IPR025827">
    <property type="entry name" value="Zn_ribbon_recom_dom"/>
</dbReference>
<gene>
    <name evidence="2" type="ORF">CIL05_06695</name>
</gene>
<proteinExistence type="predicted"/>
<name>A0A2A2IEJ2_9BACI</name>
<accession>A0A2A2IEJ2</accession>
<feature type="domain" description="Recombinase zinc beta ribbon" evidence="1">
    <location>
        <begin position="10"/>
        <end position="57"/>
    </location>
</feature>
<sequence>MKSEESVVALFSKKIKCAHCGGNFKSKMQRGKRIYLCSRYDARNGSCNKRVALFEQFLIDVINKRYEIKWGRVLDEDEMRDKVVEINVEEKNVFRIRLADFEEDIIYSENKYVF</sequence>
<dbReference type="Pfam" id="PF13408">
    <property type="entry name" value="Zn_ribbon_recom"/>
    <property type="match status" value="1"/>
</dbReference>
<organism evidence="2 3">
    <name type="scientific">Virgibacillus profundi</name>
    <dbReference type="NCBI Taxonomy" id="2024555"/>
    <lineage>
        <taxon>Bacteria</taxon>
        <taxon>Bacillati</taxon>
        <taxon>Bacillota</taxon>
        <taxon>Bacilli</taxon>
        <taxon>Bacillales</taxon>
        <taxon>Bacillaceae</taxon>
        <taxon>Virgibacillus</taxon>
    </lineage>
</organism>
<dbReference type="EMBL" id="NPOA01000004">
    <property type="protein sequence ID" value="PAV30149.1"/>
    <property type="molecule type" value="Genomic_DNA"/>
</dbReference>
<protein>
    <recommendedName>
        <fullName evidence="1">Recombinase zinc beta ribbon domain-containing protein</fullName>
    </recommendedName>
</protein>
<dbReference type="Proteomes" id="UP000218887">
    <property type="component" value="Unassembled WGS sequence"/>
</dbReference>
<dbReference type="OrthoDB" id="2630929at2"/>
<dbReference type="RefSeq" id="WP_095654751.1">
    <property type="nucleotide sequence ID" value="NZ_NPOA01000004.1"/>
</dbReference>
<reference evidence="2 3" key="1">
    <citation type="submission" date="2017-08" db="EMBL/GenBank/DDBJ databases">
        <title>Virgibacillus indicus sp. nov. and Virgibacillus profoundi sp. nov, two moderately halophilic bacteria isolated from marine sediment by using the Microfluidic Streak Plate.</title>
        <authorList>
            <person name="Xu B."/>
            <person name="Hu B."/>
            <person name="Wang J."/>
            <person name="Zhu Y."/>
            <person name="Huang L."/>
            <person name="Du W."/>
            <person name="Huang Y."/>
        </authorList>
    </citation>
    <scope>NUCLEOTIDE SEQUENCE [LARGE SCALE GENOMIC DNA]</scope>
    <source>
        <strain evidence="2 3">IO3-P3-H5</strain>
    </source>
</reference>
<dbReference type="AlphaFoldDB" id="A0A2A2IEJ2"/>
<comment type="caution">
    <text evidence="2">The sequence shown here is derived from an EMBL/GenBank/DDBJ whole genome shotgun (WGS) entry which is preliminary data.</text>
</comment>
<evidence type="ECO:0000313" key="2">
    <source>
        <dbReference type="EMBL" id="PAV30149.1"/>
    </source>
</evidence>
<evidence type="ECO:0000313" key="3">
    <source>
        <dbReference type="Proteomes" id="UP000218887"/>
    </source>
</evidence>
<keyword evidence="3" id="KW-1185">Reference proteome</keyword>
<evidence type="ECO:0000259" key="1">
    <source>
        <dbReference type="Pfam" id="PF13408"/>
    </source>
</evidence>